<dbReference type="Pfam" id="PF13412">
    <property type="entry name" value="HTH_24"/>
    <property type="match status" value="1"/>
</dbReference>
<dbReference type="InterPro" id="IPR010982">
    <property type="entry name" value="Lambda_DNA-bd_dom_sf"/>
</dbReference>
<dbReference type="SUPFAM" id="SSF46689">
    <property type="entry name" value="Homeodomain-like"/>
    <property type="match status" value="1"/>
</dbReference>
<dbReference type="InterPro" id="IPR001387">
    <property type="entry name" value="Cro/C1-type_HTH"/>
</dbReference>
<sequence>MLGLSCIFASNCVIKKFRLDLIREAIKLLLDNPHLSNRELARQIGVSETTIRYWKNNPIWDIERQKLINDRAEAIGLKDVQEKAAYREKLKKQEQNLEILLDQIFANSMRAITLSNKVLSAGVLMDDPTKACLMVVKSGALKHAKVAMQGVSAYIAICNHLYQLHVLIEYFENLEEEED</sequence>
<geneLocation type="plasmid" evidence="1 2">
    <name>pII</name>
</geneLocation>
<reference evidence="1" key="1">
    <citation type="submission" date="2020-05" db="EMBL/GenBank/DDBJ databases">
        <authorList>
            <consortium name="Genoscope - CEA"/>
            <person name="William W."/>
        </authorList>
    </citation>
    <scope>NUCLEOTIDE SEQUENCE [LARGE SCALE GENOMIC DNA]</scope>
    <source>
        <strain evidence="1">PCC 7821</strain>
        <plasmid evidence="1">pII</plasmid>
    </source>
</reference>
<accession>A0A6J7ZE50</accession>
<dbReference type="GO" id="GO:0003677">
    <property type="term" value="F:DNA binding"/>
    <property type="evidence" value="ECO:0007669"/>
    <property type="project" value="InterPro"/>
</dbReference>
<evidence type="ECO:0000313" key="1">
    <source>
        <dbReference type="EMBL" id="CAC5339846.1"/>
    </source>
</evidence>
<dbReference type="Gene3D" id="1.10.260.40">
    <property type="entry name" value="lambda repressor-like DNA-binding domains"/>
    <property type="match status" value="1"/>
</dbReference>
<proteinExistence type="predicted"/>
<dbReference type="CDD" id="cd00093">
    <property type="entry name" value="HTH_XRE"/>
    <property type="match status" value="1"/>
</dbReference>
<gene>
    <name evidence="1" type="ORF">PLAN_P0003</name>
</gene>
<dbReference type="Proteomes" id="UP000196521">
    <property type="component" value="Plasmid pII"/>
</dbReference>
<dbReference type="AlphaFoldDB" id="A0A6J7ZE50"/>
<keyword evidence="1" id="KW-0614">Plasmid</keyword>
<evidence type="ECO:0000313" key="2">
    <source>
        <dbReference type="Proteomes" id="UP000196521"/>
    </source>
</evidence>
<dbReference type="EMBL" id="LR812493">
    <property type="protein sequence ID" value="CAC5339846.1"/>
    <property type="molecule type" value="Genomic_DNA"/>
</dbReference>
<protein>
    <submittedName>
        <fullName evidence="1">Uncharacterized protein</fullName>
    </submittedName>
</protein>
<organism evidence="1 2">
    <name type="scientific">Planktothrix rubescens CCAP 1459/22</name>
    <dbReference type="NCBI Taxonomy" id="329571"/>
    <lineage>
        <taxon>Bacteria</taxon>
        <taxon>Bacillati</taxon>
        <taxon>Cyanobacteriota</taxon>
        <taxon>Cyanophyceae</taxon>
        <taxon>Oscillatoriophycideae</taxon>
        <taxon>Oscillatoriales</taxon>
        <taxon>Microcoleaceae</taxon>
        <taxon>Planktothrix</taxon>
    </lineage>
</organism>
<name>A0A6J7ZE50_PLARU</name>
<keyword evidence="2" id="KW-1185">Reference proteome</keyword>
<dbReference type="RefSeq" id="WP_026796210.1">
    <property type="nucleotide sequence ID" value="NZ_LR812493.1"/>
</dbReference>
<dbReference type="InterPro" id="IPR009057">
    <property type="entry name" value="Homeodomain-like_sf"/>
</dbReference>